<dbReference type="PROSITE" id="PS51755">
    <property type="entry name" value="OMPR_PHOB"/>
    <property type="match status" value="1"/>
</dbReference>
<dbReference type="InterPro" id="IPR011042">
    <property type="entry name" value="6-blade_b-propeller_TolB-like"/>
</dbReference>
<feature type="domain" description="OmpR/PhoB-type" evidence="5">
    <location>
        <begin position="6"/>
        <end position="110"/>
    </location>
</feature>
<dbReference type="OrthoDB" id="8430416at2"/>
<keyword evidence="4" id="KW-1133">Transmembrane helix</keyword>
<evidence type="ECO:0000313" key="7">
    <source>
        <dbReference type="Proteomes" id="UP000283077"/>
    </source>
</evidence>
<dbReference type="Gene3D" id="1.10.10.10">
    <property type="entry name" value="Winged helix-like DNA-binding domain superfamily/Winged helix DNA-binding domain"/>
    <property type="match status" value="1"/>
</dbReference>
<dbReference type="GO" id="GO:0000160">
    <property type="term" value="P:phosphorelay signal transduction system"/>
    <property type="evidence" value="ECO:0007669"/>
    <property type="project" value="InterPro"/>
</dbReference>
<comment type="similarity">
    <text evidence="1">Belongs to the TolB family.</text>
</comment>
<dbReference type="Gene3D" id="2.120.10.30">
    <property type="entry name" value="TolB, C-terminal domain"/>
    <property type="match status" value="2"/>
</dbReference>
<keyword evidence="2 3" id="KW-0238">DNA-binding</keyword>
<name>A0A437R4N2_9GAMM</name>
<dbReference type="PANTHER" id="PTHR36842:SF1">
    <property type="entry name" value="PROTEIN TOLB"/>
    <property type="match status" value="1"/>
</dbReference>
<dbReference type="AlphaFoldDB" id="A0A437R4N2"/>
<dbReference type="EMBL" id="SACS01000001">
    <property type="protein sequence ID" value="RVU41738.1"/>
    <property type="molecule type" value="Genomic_DNA"/>
</dbReference>
<evidence type="ECO:0000259" key="5">
    <source>
        <dbReference type="PROSITE" id="PS51755"/>
    </source>
</evidence>
<dbReference type="SMART" id="SM00862">
    <property type="entry name" value="Trans_reg_C"/>
    <property type="match status" value="1"/>
</dbReference>
<dbReference type="Pfam" id="PF00486">
    <property type="entry name" value="Trans_reg_C"/>
    <property type="match status" value="1"/>
</dbReference>
<dbReference type="Proteomes" id="UP000283077">
    <property type="component" value="Unassembled WGS sequence"/>
</dbReference>
<feature type="DNA-binding region" description="OmpR/PhoB-type" evidence="3">
    <location>
        <begin position="6"/>
        <end position="110"/>
    </location>
</feature>
<dbReference type="GO" id="GO:0003677">
    <property type="term" value="F:DNA binding"/>
    <property type="evidence" value="ECO:0007669"/>
    <property type="project" value="UniProtKB-UniRule"/>
</dbReference>
<evidence type="ECO:0000256" key="1">
    <source>
        <dbReference type="ARBA" id="ARBA00009820"/>
    </source>
</evidence>
<dbReference type="PANTHER" id="PTHR36842">
    <property type="entry name" value="PROTEIN TOLB HOMOLOG"/>
    <property type="match status" value="1"/>
</dbReference>
<gene>
    <name evidence="6" type="ORF">EOE67_00620</name>
</gene>
<keyword evidence="4" id="KW-0472">Membrane</keyword>
<dbReference type="InterPro" id="IPR036388">
    <property type="entry name" value="WH-like_DNA-bd_sf"/>
</dbReference>
<proteinExistence type="inferred from homology"/>
<reference evidence="6 7" key="1">
    <citation type="submission" date="2019-01" db="EMBL/GenBank/DDBJ databases">
        <authorList>
            <person name="Chen W.-M."/>
        </authorList>
    </citation>
    <scope>NUCLEOTIDE SEQUENCE [LARGE SCALE GENOMIC DNA]</scope>
    <source>
        <strain evidence="6 7">KYPC3</strain>
    </source>
</reference>
<evidence type="ECO:0000313" key="6">
    <source>
        <dbReference type="EMBL" id="RVU41738.1"/>
    </source>
</evidence>
<dbReference type="InterPro" id="IPR016032">
    <property type="entry name" value="Sig_transdc_resp-reg_C-effctor"/>
</dbReference>
<dbReference type="SUPFAM" id="SSF46894">
    <property type="entry name" value="C-terminal effector domain of the bipartite response regulators"/>
    <property type="match status" value="1"/>
</dbReference>
<protein>
    <recommendedName>
        <fullName evidence="5">OmpR/PhoB-type domain-containing protein</fullName>
    </recommendedName>
</protein>
<evidence type="ECO:0000256" key="4">
    <source>
        <dbReference type="SAM" id="Phobius"/>
    </source>
</evidence>
<keyword evidence="7" id="KW-1185">Reference proteome</keyword>
<dbReference type="SUPFAM" id="SSF82171">
    <property type="entry name" value="DPP6 N-terminal domain-like"/>
    <property type="match status" value="2"/>
</dbReference>
<dbReference type="CDD" id="cd00383">
    <property type="entry name" value="trans_reg_C"/>
    <property type="match status" value="1"/>
</dbReference>
<comment type="caution">
    <text evidence="6">The sequence shown here is derived from an EMBL/GenBank/DDBJ whole genome shotgun (WGS) entry which is preliminary data.</text>
</comment>
<accession>A0A437R4N2</accession>
<evidence type="ECO:0000256" key="3">
    <source>
        <dbReference type="PROSITE-ProRule" id="PRU01091"/>
    </source>
</evidence>
<keyword evidence="4" id="KW-0812">Transmembrane</keyword>
<sequence>MSSKPEQQLKVGDWWYLPEQDKLVKVDTLGEVTATADLDNLCQKAMNYFIVNAGRLITRDEILADVWGVRDVSDGRISRVIRVLRVALGDDSREPRYIETIPKRGFRFIAPVVEVIAVVEAPAPVAEIAVVEAPSVVVASKPVRPVRWYRWVAMVSILCCGLFYLAWQQFYLPADEVAGVPFKRFVPITSLKGLEMYAAMSPDGQHLVYNHFNEQPGQQLILQNMQNNDQIVLVDDSTSISNAAWRPDGKALAYLKIRRGQQCELRLLTLHGDFSGVASDEVLTHCGTHSLTGRISWSPDGASIVFPSNPENMSNSVLMLYPVFGGKVEQLTTPPPTSVGDFAARFAKQGNRLVFMRDVGGGGGGQIWLLDLENRSTEMLIQLEHSYPTNVDWYDNDSKIIYPATPNSIATIDINTKKVETIFQTDNDALELTVSAQNRLLASIGQFRRTTIMKINNSLTNPNPVNELVFESSRSERMIQVGFDEDSPSAVLSNRNGLFQFWFHYPDGRQVQVSDFKSWITLREMVFSPDGQRLLASVGTEIWIFAVGQPPLLVSKTGQTARNPSWSHDGRFVYFSNAVQGRWQILKTDTQTLDQSVVALDLDYFQESPDGQYQVVRRSSDAGYELHLLASGEVIELAIDSKGVLIPHFVLRNKALYYSTILNDGTLDIRCFDLASRQLTSLDRGTRRSMRRFSVSLDERFFYVATSTLGNLDIAELP</sequence>
<dbReference type="Pfam" id="PF07676">
    <property type="entry name" value="PD40"/>
    <property type="match status" value="1"/>
</dbReference>
<feature type="transmembrane region" description="Helical" evidence="4">
    <location>
        <begin position="148"/>
        <end position="167"/>
    </location>
</feature>
<dbReference type="RefSeq" id="WP_127697132.1">
    <property type="nucleotide sequence ID" value="NZ_SACS01000001.1"/>
</dbReference>
<dbReference type="InterPro" id="IPR011659">
    <property type="entry name" value="WD40"/>
</dbReference>
<dbReference type="InterPro" id="IPR001867">
    <property type="entry name" value="OmpR/PhoB-type_DNA-bd"/>
</dbReference>
<evidence type="ECO:0000256" key="2">
    <source>
        <dbReference type="ARBA" id="ARBA00023125"/>
    </source>
</evidence>
<organism evidence="6 7">
    <name type="scientific">Rheinheimera riviphila</name>
    <dbReference type="NCBI Taxonomy" id="1834037"/>
    <lineage>
        <taxon>Bacteria</taxon>
        <taxon>Pseudomonadati</taxon>
        <taxon>Pseudomonadota</taxon>
        <taxon>Gammaproteobacteria</taxon>
        <taxon>Chromatiales</taxon>
        <taxon>Chromatiaceae</taxon>
        <taxon>Rheinheimera</taxon>
    </lineage>
</organism>
<dbReference type="GO" id="GO:0006355">
    <property type="term" value="P:regulation of DNA-templated transcription"/>
    <property type="evidence" value="ECO:0007669"/>
    <property type="project" value="InterPro"/>
</dbReference>